<dbReference type="OrthoDB" id="5105252at2759"/>
<keyword evidence="3" id="KW-1185">Reference proteome</keyword>
<evidence type="ECO:0000256" key="1">
    <source>
        <dbReference type="SAM" id="SignalP"/>
    </source>
</evidence>
<feature type="signal peptide" evidence="1">
    <location>
        <begin position="1"/>
        <end position="19"/>
    </location>
</feature>
<sequence length="424" mass="46001">MVALKSLLLLCTLGIQVGATDPTHVLCETKLGTASIASNRIPTATSTVVEKLTVVKKVIRKVNVVVVPRPKTSTVRSTSWITTTTLADPRKRTATSTFIGKNVPVSLLIVIYANIYFTLLDTITIHSTRTSTSVTSTDSFTVTTKYVDQTVPAPAGFTAILNDPLYEARRRMRALNNDQEVEDIPDIAAVMYPQRVDCTKKKPSTSTTTTTTIIQGPRTTVKAVTKTHFSTVVSITTSTEYPPDVETTVTVTTYPVTTVWGETTTVSTVTNTGKSLARLILVNHNNSFLLVTVESQIPMETVYLACKNDNILRTANNGGRVVAWTDVSAADNAPTDIGAGYTASECCAECQKRPFCRISLLDTADTKCYLYLTGTADRCSNGQQPSFGRYLTSNNSPAQPQWIYSNGPCGQLRNGGDRQSIQNT</sequence>
<evidence type="ECO:0008006" key="4">
    <source>
        <dbReference type="Google" id="ProtNLM"/>
    </source>
</evidence>
<dbReference type="RefSeq" id="XP_031019853.1">
    <property type="nucleotide sequence ID" value="XM_031156021.1"/>
</dbReference>
<dbReference type="Proteomes" id="UP000253153">
    <property type="component" value="Unassembled WGS sequence"/>
</dbReference>
<evidence type="ECO:0000313" key="2">
    <source>
        <dbReference type="EMBL" id="RBR25262.1"/>
    </source>
</evidence>
<reference evidence="2 3" key="1">
    <citation type="submission" date="2018-06" db="EMBL/GenBank/DDBJ databases">
        <title>Fusarium incarnatum-equiseti species complex species 28.</title>
        <authorList>
            <person name="Gardiner D.M."/>
        </authorList>
    </citation>
    <scope>NUCLEOTIDE SEQUENCE [LARGE SCALE GENOMIC DNA]</scope>
    <source>
        <strain evidence="2 3">FIESC_28</strain>
    </source>
</reference>
<accession>A0A366S8E8</accession>
<evidence type="ECO:0000313" key="3">
    <source>
        <dbReference type="Proteomes" id="UP000253153"/>
    </source>
</evidence>
<gene>
    <name evidence="2" type="ORF">FIESC28_01871</name>
</gene>
<keyword evidence="1" id="KW-0732">Signal</keyword>
<feature type="chain" id="PRO_5017042308" description="Apple domain-containing protein" evidence="1">
    <location>
        <begin position="20"/>
        <end position="424"/>
    </location>
</feature>
<proteinExistence type="predicted"/>
<protein>
    <recommendedName>
        <fullName evidence="4">Apple domain-containing protein</fullName>
    </recommendedName>
</protein>
<dbReference type="GeneID" id="41991317"/>
<comment type="caution">
    <text evidence="2">The sequence shown here is derived from an EMBL/GenBank/DDBJ whole genome shotgun (WGS) entry which is preliminary data.</text>
</comment>
<dbReference type="AlphaFoldDB" id="A0A366S8E8"/>
<dbReference type="EMBL" id="QKXC01000040">
    <property type="protein sequence ID" value="RBR25262.1"/>
    <property type="molecule type" value="Genomic_DNA"/>
</dbReference>
<name>A0A366S8E8_9HYPO</name>
<organism evidence="2 3">
    <name type="scientific">Fusarium coffeatum</name>
    <dbReference type="NCBI Taxonomy" id="231269"/>
    <lineage>
        <taxon>Eukaryota</taxon>
        <taxon>Fungi</taxon>
        <taxon>Dikarya</taxon>
        <taxon>Ascomycota</taxon>
        <taxon>Pezizomycotina</taxon>
        <taxon>Sordariomycetes</taxon>
        <taxon>Hypocreomycetidae</taxon>
        <taxon>Hypocreales</taxon>
        <taxon>Nectriaceae</taxon>
        <taxon>Fusarium</taxon>
        <taxon>Fusarium incarnatum-equiseti species complex</taxon>
    </lineage>
</organism>